<feature type="region of interest" description="Disordered" evidence="1">
    <location>
        <begin position="86"/>
        <end position="114"/>
    </location>
</feature>
<sequence length="165" mass="18674">MGQALSFCPPHRSADHRRGTAARRHFPPHRPATSSIAPKSGDGNIIDAAATRTFRNLLVMVESDDSPIKNRAEYAKSPTVAERIEQEVEDELRRRRRQGEAEEKNNAETDTGIMQRKRMCVPDKMREATNAADDVILHVVEERDEIYNAESLPDEEYDGANMQLM</sequence>
<dbReference type="EMBL" id="HBEJ01017996">
    <property type="protein sequence ID" value="CAD8379369.1"/>
    <property type="molecule type" value="Transcribed_RNA"/>
</dbReference>
<evidence type="ECO:0000313" key="2">
    <source>
        <dbReference type="EMBL" id="CAD8379369.1"/>
    </source>
</evidence>
<name>A0A7S0FUI3_9STRA</name>
<accession>A0A7S0FUI3</accession>
<dbReference type="AlphaFoldDB" id="A0A7S0FUI3"/>
<organism evidence="2">
    <name type="scientific">Minutocellus polymorphus</name>
    <dbReference type="NCBI Taxonomy" id="265543"/>
    <lineage>
        <taxon>Eukaryota</taxon>
        <taxon>Sar</taxon>
        <taxon>Stramenopiles</taxon>
        <taxon>Ochrophyta</taxon>
        <taxon>Bacillariophyta</taxon>
        <taxon>Mediophyceae</taxon>
        <taxon>Cymatosirophycidae</taxon>
        <taxon>Cymatosirales</taxon>
        <taxon>Cymatosiraceae</taxon>
        <taxon>Minutocellus</taxon>
    </lineage>
</organism>
<feature type="compositionally biased region" description="Basic and acidic residues" evidence="1">
    <location>
        <begin position="98"/>
        <end position="107"/>
    </location>
</feature>
<proteinExistence type="predicted"/>
<protein>
    <submittedName>
        <fullName evidence="2">Uncharacterized protein</fullName>
    </submittedName>
</protein>
<evidence type="ECO:0000256" key="1">
    <source>
        <dbReference type="SAM" id="MobiDB-lite"/>
    </source>
</evidence>
<reference evidence="2" key="1">
    <citation type="submission" date="2021-01" db="EMBL/GenBank/DDBJ databases">
        <authorList>
            <person name="Corre E."/>
            <person name="Pelletier E."/>
            <person name="Niang G."/>
            <person name="Scheremetjew M."/>
            <person name="Finn R."/>
            <person name="Kale V."/>
            <person name="Holt S."/>
            <person name="Cochrane G."/>
            <person name="Meng A."/>
            <person name="Brown T."/>
            <person name="Cohen L."/>
        </authorList>
    </citation>
    <scope>NUCLEOTIDE SEQUENCE</scope>
    <source>
        <strain evidence="2">CCMP3303</strain>
    </source>
</reference>
<feature type="region of interest" description="Disordered" evidence="1">
    <location>
        <begin position="1"/>
        <end position="43"/>
    </location>
</feature>
<gene>
    <name evidence="2" type="ORF">MPOL1434_LOCUS10499</name>
</gene>
<feature type="compositionally biased region" description="Basic residues" evidence="1">
    <location>
        <begin position="19"/>
        <end position="28"/>
    </location>
</feature>